<gene>
    <name evidence="1" type="ORF">LSH36_384g02023</name>
</gene>
<dbReference type="Proteomes" id="UP001208570">
    <property type="component" value="Unassembled WGS sequence"/>
</dbReference>
<organism evidence="1 2">
    <name type="scientific">Paralvinella palmiformis</name>
    <dbReference type="NCBI Taxonomy" id="53620"/>
    <lineage>
        <taxon>Eukaryota</taxon>
        <taxon>Metazoa</taxon>
        <taxon>Spiralia</taxon>
        <taxon>Lophotrochozoa</taxon>
        <taxon>Annelida</taxon>
        <taxon>Polychaeta</taxon>
        <taxon>Sedentaria</taxon>
        <taxon>Canalipalpata</taxon>
        <taxon>Terebellida</taxon>
        <taxon>Terebelliformia</taxon>
        <taxon>Alvinellidae</taxon>
        <taxon>Paralvinella</taxon>
    </lineage>
</organism>
<evidence type="ECO:0000313" key="2">
    <source>
        <dbReference type="Proteomes" id="UP001208570"/>
    </source>
</evidence>
<protein>
    <submittedName>
        <fullName evidence="1">Uncharacterized protein</fullName>
    </submittedName>
</protein>
<evidence type="ECO:0000313" key="1">
    <source>
        <dbReference type="EMBL" id="KAK2150880.1"/>
    </source>
</evidence>
<keyword evidence="2" id="KW-1185">Reference proteome</keyword>
<comment type="caution">
    <text evidence="1">The sequence shown here is derived from an EMBL/GenBank/DDBJ whole genome shotgun (WGS) entry which is preliminary data.</text>
</comment>
<accession>A0AAD9MZ73</accession>
<name>A0AAD9MZ73_9ANNE</name>
<dbReference type="AlphaFoldDB" id="A0AAD9MZ73"/>
<dbReference type="EMBL" id="JAODUP010000384">
    <property type="protein sequence ID" value="KAK2150880.1"/>
    <property type="molecule type" value="Genomic_DNA"/>
</dbReference>
<reference evidence="1" key="1">
    <citation type="journal article" date="2023" name="Mol. Biol. Evol.">
        <title>Third-Generation Sequencing Reveals the Adaptive Role of the Epigenome in Three Deep-Sea Polychaetes.</title>
        <authorList>
            <person name="Perez M."/>
            <person name="Aroh O."/>
            <person name="Sun Y."/>
            <person name="Lan Y."/>
            <person name="Juniper S.K."/>
            <person name="Young C.R."/>
            <person name="Angers B."/>
            <person name="Qian P.Y."/>
        </authorList>
    </citation>
    <scope>NUCLEOTIDE SEQUENCE</scope>
    <source>
        <strain evidence="1">P08H-3</strain>
    </source>
</reference>
<proteinExistence type="predicted"/>
<sequence>MHITRTDLKVCSPHRRYIESIFNWTGSHRHIHTPHTHTQLQFSYEANGSEGGR</sequence>